<dbReference type="PANTHER" id="PTHR13393">
    <property type="entry name" value="SAM-DEPENDENT METHYLTRANSFERASE"/>
    <property type="match status" value="1"/>
</dbReference>
<keyword evidence="4 6" id="KW-0949">S-adenosyl-L-methionine</keyword>
<comment type="caution">
    <text evidence="7">The sequence shown here is derived from an EMBL/GenBank/DDBJ whole genome shotgun (WGS) entry which is preliminary data.</text>
</comment>
<feature type="binding site" evidence="6">
    <location>
        <position position="183"/>
    </location>
    <ligand>
        <name>S-adenosyl-L-methionine</name>
        <dbReference type="ChEBI" id="CHEBI:59789"/>
    </ligand>
</feature>
<dbReference type="AlphaFoldDB" id="A0A445APN4"/>
<dbReference type="GO" id="GO:0005634">
    <property type="term" value="C:nucleus"/>
    <property type="evidence" value="ECO:0007669"/>
    <property type="project" value="TreeGrafter"/>
</dbReference>
<name>A0A445APN4_ARAHY</name>
<keyword evidence="3 5" id="KW-0808">Transferase</keyword>
<reference evidence="7 8" key="1">
    <citation type="submission" date="2019-01" db="EMBL/GenBank/DDBJ databases">
        <title>Sequencing of cultivated peanut Arachis hypogaea provides insights into genome evolution and oil improvement.</title>
        <authorList>
            <person name="Chen X."/>
        </authorList>
    </citation>
    <scope>NUCLEOTIDE SEQUENCE [LARGE SCALE GENOMIC DNA]</scope>
    <source>
        <strain evidence="8">cv. Fuhuasheng</strain>
        <tissue evidence="7">Leaves</tissue>
    </source>
</reference>
<dbReference type="GO" id="GO:0070475">
    <property type="term" value="P:rRNA base methylation"/>
    <property type="evidence" value="ECO:0007669"/>
    <property type="project" value="TreeGrafter"/>
</dbReference>
<dbReference type="GO" id="GO:0003676">
    <property type="term" value="F:nucleic acid binding"/>
    <property type="evidence" value="ECO:0007669"/>
    <property type="project" value="InterPro"/>
</dbReference>
<accession>A0A445APN4</accession>
<dbReference type="PIRSF" id="PIRSF037350">
    <property type="entry name" value="Mtase_ZK1128_prd"/>
    <property type="match status" value="1"/>
</dbReference>
<protein>
    <recommendedName>
        <fullName evidence="5">U6 small nuclear RNA (adenine-(43)-N(6))-methyltransferase</fullName>
        <ecNumber evidence="5">2.1.1.-</ecNumber>
    </recommendedName>
</protein>
<evidence type="ECO:0000313" key="8">
    <source>
        <dbReference type="Proteomes" id="UP000289738"/>
    </source>
</evidence>
<dbReference type="PANTHER" id="PTHR13393:SF0">
    <property type="entry name" value="RNA N6-ADENOSINE-METHYLTRANSFERASE METTL16"/>
    <property type="match status" value="1"/>
</dbReference>
<dbReference type="SUPFAM" id="SSF54928">
    <property type="entry name" value="RNA-binding domain, RBD"/>
    <property type="match status" value="1"/>
</dbReference>
<dbReference type="EC" id="2.1.1.-" evidence="5"/>
<keyword evidence="2 5" id="KW-0489">Methyltransferase</keyword>
<dbReference type="InterPro" id="IPR017182">
    <property type="entry name" value="METTL16/PsiM"/>
</dbReference>
<dbReference type="SUPFAM" id="SSF53335">
    <property type="entry name" value="S-adenosyl-L-methionine-dependent methyltransferases"/>
    <property type="match status" value="1"/>
</dbReference>
<evidence type="ECO:0000256" key="5">
    <source>
        <dbReference type="PIRNR" id="PIRNR037350"/>
    </source>
</evidence>
<proteinExistence type="inferred from homology"/>
<evidence type="ECO:0000256" key="2">
    <source>
        <dbReference type="ARBA" id="ARBA00022603"/>
    </source>
</evidence>
<dbReference type="InterPro" id="IPR029063">
    <property type="entry name" value="SAM-dependent_MTases_sf"/>
</dbReference>
<dbReference type="GO" id="GO:0008168">
    <property type="term" value="F:methyltransferase activity"/>
    <property type="evidence" value="ECO:0007669"/>
    <property type="project" value="UniProtKB-UniRule"/>
</dbReference>
<keyword evidence="8" id="KW-1185">Reference proteome</keyword>
<dbReference type="STRING" id="3818.A0A445APN4"/>
<evidence type="ECO:0000313" key="7">
    <source>
        <dbReference type="EMBL" id="RYR28340.1"/>
    </source>
</evidence>
<organism evidence="7 8">
    <name type="scientific">Arachis hypogaea</name>
    <name type="common">Peanut</name>
    <dbReference type="NCBI Taxonomy" id="3818"/>
    <lineage>
        <taxon>Eukaryota</taxon>
        <taxon>Viridiplantae</taxon>
        <taxon>Streptophyta</taxon>
        <taxon>Embryophyta</taxon>
        <taxon>Tracheophyta</taxon>
        <taxon>Spermatophyta</taxon>
        <taxon>Magnoliopsida</taxon>
        <taxon>eudicotyledons</taxon>
        <taxon>Gunneridae</taxon>
        <taxon>Pentapetalae</taxon>
        <taxon>rosids</taxon>
        <taxon>fabids</taxon>
        <taxon>Fabales</taxon>
        <taxon>Fabaceae</taxon>
        <taxon>Papilionoideae</taxon>
        <taxon>50 kb inversion clade</taxon>
        <taxon>dalbergioids sensu lato</taxon>
        <taxon>Dalbergieae</taxon>
        <taxon>Pterocarpus clade</taxon>
        <taxon>Arachis</taxon>
    </lineage>
</organism>
<dbReference type="EMBL" id="SDMP01000011">
    <property type="protein sequence ID" value="RYR28340.1"/>
    <property type="molecule type" value="Genomic_DNA"/>
</dbReference>
<dbReference type="Proteomes" id="UP000289738">
    <property type="component" value="Chromosome B01"/>
</dbReference>
<evidence type="ECO:0000256" key="3">
    <source>
        <dbReference type="ARBA" id="ARBA00022679"/>
    </source>
</evidence>
<gene>
    <name evidence="7" type="ORF">Ahy_B01g052460</name>
</gene>
<feature type="binding site" evidence="6">
    <location>
        <position position="217"/>
    </location>
    <ligand>
        <name>S-adenosyl-L-methionine</name>
        <dbReference type="ChEBI" id="CHEBI:59789"/>
    </ligand>
</feature>
<feature type="binding site" evidence="6">
    <location>
        <position position="240"/>
    </location>
    <ligand>
        <name>S-adenosyl-L-methionine</name>
        <dbReference type="ChEBI" id="CHEBI:59789"/>
    </ligand>
</feature>
<evidence type="ECO:0000256" key="4">
    <source>
        <dbReference type="ARBA" id="ARBA00022691"/>
    </source>
</evidence>
<dbReference type="InterPro" id="IPR010286">
    <property type="entry name" value="METTL16/RlmF"/>
</dbReference>
<evidence type="ECO:0000256" key="1">
    <source>
        <dbReference type="ARBA" id="ARBA00005878"/>
    </source>
</evidence>
<comment type="similarity">
    <text evidence="1 5">Belongs to the methyltransferase superfamily. METTL16/RlmF family.</text>
</comment>
<sequence length="529" mass="59071">MNMMLASFPVYPKPFASVRAEFRTQQSSFLKFAPHSYPLASKILVKNLPYTTGETTLQKEFSNFGKIAEEHFWPGTLLCALWGLLLKIMGGIGKKRKREKQRPTIHPDNKYAETPPDFAHLASLYPSFRRYVNYSTHGGAARPFLDWTDFNATRELTRVLLLHDHSLHWQIPDGHLCPTVPNRSNYIHWLNDLLSSHIIPTNLISSQQGKVRGFDIGTGANCIYPLLGASLFGWTFVGSDVTDVAIEWATRNVNSNPHIAESIEIRKVEDNEKAPCLEGFHDGGTRIDICQEEAGLNPKTSCGGTSKEMVCPGGEKAFVARIIEDSVVLKHQFRWFTSMVGRKSSLKSLVSKLWEVGVTIVKTTEFVQGRTSRWGLAWSFLPPIQKPSISLPQKNMSFMLEGLPRQHGAINVLEAVKSYFSMHGLSCTLNTSAFTVDVVASKDECDSVLKNHSPVINKSISFQPTGETSNGPRSSDRWSLRILVFQQIPGTLLVKGSLQDRSSPLSGMFAAIFQKLEEALRHEFCTKSA</sequence>
<dbReference type="InterPro" id="IPR035979">
    <property type="entry name" value="RBD_domain_sf"/>
</dbReference>
<evidence type="ECO:0000256" key="6">
    <source>
        <dbReference type="PIRSR" id="PIRSR037350-1"/>
    </source>
</evidence>
<dbReference type="Gene3D" id="3.40.50.150">
    <property type="entry name" value="Vaccinia Virus protein VP39"/>
    <property type="match status" value="1"/>
</dbReference>
<dbReference type="Pfam" id="PF05971">
    <property type="entry name" value="Methyltransf_10"/>
    <property type="match status" value="2"/>
</dbReference>